<dbReference type="Gene3D" id="3.40.50.20">
    <property type="match status" value="1"/>
</dbReference>
<evidence type="ECO:0000256" key="1">
    <source>
        <dbReference type="ARBA" id="ARBA00010871"/>
    </source>
</evidence>
<dbReference type="Gene3D" id="3.30.470.20">
    <property type="entry name" value="ATP-grasp fold, B domain"/>
    <property type="match status" value="1"/>
</dbReference>
<dbReference type="InterPro" id="IPR016185">
    <property type="entry name" value="PreATP-grasp_dom_sf"/>
</dbReference>
<dbReference type="Pfam" id="PF07478">
    <property type="entry name" value="Dala_Dala_lig_C"/>
    <property type="match status" value="1"/>
</dbReference>
<feature type="domain" description="ATP-grasp" evidence="5">
    <location>
        <begin position="113"/>
        <end position="320"/>
    </location>
</feature>
<evidence type="ECO:0000313" key="7">
    <source>
        <dbReference type="Proteomes" id="UP000603434"/>
    </source>
</evidence>
<comment type="similarity">
    <text evidence="1">Belongs to the D-alanine--D-alanine ligase family.</text>
</comment>
<dbReference type="PROSITE" id="PS50975">
    <property type="entry name" value="ATP_GRASP"/>
    <property type="match status" value="1"/>
</dbReference>
<comment type="caution">
    <text evidence="6">The sequence shown here is derived from an EMBL/GenBank/DDBJ whole genome shotgun (WGS) entry which is preliminary data.</text>
</comment>
<gene>
    <name evidence="6" type="ORF">H8E23_14775</name>
</gene>
<dbReference type="InterPro" id="IPR011095">
    <property type="entry name" value="Dala_Dala_lig_C"/>
</dbReference>
<accession>A0A8J6TJQ9</accession>
<dbReference type="InterPro" id="IPR011761">
    <property type="entry name" value="ATP-grasp"/>
</dbReference>
<dbReference type="Proteomes" id="UP000603434">
    <property type="component" value="Unassembled WGS sequence"/>
</dbReference>
<name>A0A8J6TJQ9_9BACT</name>
<sequence length="328" mass="36637">MRIGLTYDLRSEYLALGYSEEETAEFDRDDTIFAIENALETLGHIPVRIGNVRKLIEYLSRGERWDLVFNIAEGLNGVSREAQIPAILDVYGIPYTFSDPLVMALTLHKGMTKHIIRDHGYRTSVFCVIEHPEEVSDISFAPPFFVKPVREGTGKGISPASIIQEPEMLPRACETLIVAYKQPVLVEQFLPGREFTVGILGTGRDAKALGTLEIVLLEGAETNVYSYVNKEYCEELVEYPLVLPDNDKQVREAEELALACWQALGCRDGGRVDLRCDANGDPCFLEVNPLAGLHPEHSDLPILCNRLGIPYLELIDRILSSAATRIQM</sequence>
<dbReference type="GO" id="GO:0046872">
    <property type="term" value="F:metal ion binding"/>
    <property type="evidence" value="ECO:0007669"/>
    <property type="project" value="InterPro"/>
</dbReference>
<reference evidence="6 7" key="1">
    <citation type="submission" date="2020-08" db="EMBL/GenBank/DDBJ databases">
        <title>Bridging the membrane lipid divide: bacteria of the FCB group superphylum have the potential to synthesize archaeal ether lipids.</title>
        <authorList>
            <person name="Villanueva L."/>
            <person name="Von Meijenfeldt F.A.B."/>
            <person name="Westbye A.B."/>
            <person name="Yadav S."/>
            <person name="Hopmans E.C."/>
            <person name="Dutilh B.E."/>
            <person name="Sinninghe Damste J.S."/>
        </authorList>
    </citation>
    <scope>NUCLEOTIDE SEQUENCE [LARGE SCALE GENOMIC DNA]</scope>
    <source>
        <strain evidence="6">NIOZ-UU30</strain>
    </source>
</reference>
<dbReference type="PANTHER" id="PTHR23132">
    <property type="entry name" value="D-ALANINE--D-ALANINE LIGASE"/>
    <property type="match status" value="1"/>
</dbReference>
<dbReference type="GO" id="GO:0005524">
    <property type="term" value="F:ATP binding"/>
    <property type="evidence" value="ECO:0007669"/>
    <property type="project" value="UniProtKB-UniRule"/>
</dbReference>
<keyword evidence="4" id="KW-0547">Nucleotide-binding</keyword>
<keyword evidence="2" id="KW-0436">Ligase</keyword>
<evidence type="ECO:0000259" key="5">
    <source>
        <dbReference type="PROSITE" id="PS50975"/>
    </source>
</evidence>
<dbReference type="EMBL" id="JACNJH010000207">
    <property type="protein sequence ID" value="MBC8362647.1"/>
    <property type="molecule type" value="Genomic_DNA"/>
</dbReference>
<proteinExistence type="inferred from homology"/>
<evidence type="ECO:0000256" key="2">
    <source>
        <dbReference type="ARBA" id="ARBA00022598"/>
    </source>
</evidence>
<protein>
    <submittedName>
        <fullName evidence="6">ATP-grasp domain-containing protein</fullName>
    </submittedName>
</protein>
<organism evidence="6 7">
    <name type="scientific">Candidatus Desulfatibia profunda</name>
    <dbReference type="NCBI Taxonomy" id="2841695"/>
    <lineage>
        <taxon>Bacteria</taxon>
        <taxon>Pseudomonadati</taxon>
        <taxon>Thermodesulfobacteriota</taxon>
        <taxon>Desulfobacteria</taxon>
        <taxon>Desulfobacterales</taxon>
        <taxon>Desulfobacterales incertae sedis</taxon>
        <taxon>Candidatus Desulfatibia</taxon>
    </lineage>
</organism>
<dbReference type="Gene3D" id="3.30.1490.20">
    <property type="entry name" value="ATP-grasp fold, A domain"/>
    <property type="match status" value="1"/>
</dbReference>
<evidence type="ECO:0000313" key="6">
    <source>
        <dbReference type="EMBL" id="MBC8362647.1"/>
    </source>
</evidence>
<dbReference type="GO" id="GO:0008716">
    <property type="term" value="F:D-alanine-D-alanine ligase activity"/>
    <property type="evidence" value="ECO:0007669"/>
    <property type="project" value="InterPro"/>
</dbReference>
<keyword evidence="4" id="KW-0067">ATP-binding</keyword>
<keyword evidence="3" id="KW-0961">Cell wall biogenesis/degradation</keyword>
<dbReference type="SUPFAM" id="SSF56059">
    <property type="entry name" value="Glutathione synthetase ATP-binding domain-like"/>
    <property type="match status" value="1"/>
</dbReference>
<evidence type="ECO:0000256" key="4">
    <source>
        <dbReference type="PROSITE-ProRule" id="PRU00409"/>
    </source>
</evidence>
<dbReference type="GO" id="GO:0071555">
    <property type="term" value="P:cell wall organization"/>
    <property type="evidence" value="ECO:0007669"/>
    <property type="project" value="UniProtKB-KW"/>
</dbReference>
<dbReference type="InterPro" id="IPR013815">
    <property type="entry name" value="ATP_grasp_subdomain_1"/>
</dbReference>
<dbReference type="SUPFAM" id="SSF52440">
    <property type="entry name" value="PreATP-grasp domain"/>
    <property type="match status" value="1"/>
</dbReference>
<evidence type="ECO:0000256" key="3">
    <source>
        <dbReference type="ARBA" id="ARBA00023316"/>
    </source>
</evidence>
<dbReference type="PANTHER" id="PTHR23132:SF23">
    <property type="entry name" value="D-ALANINE--D-ALANINE LIGASE B"/>
    <property type="match status" value="1"/>
</dbReference>
<dbReference type="AlphaFoldDB" id="A0A8J6TJQ9"/>